<dbReference type="EMBL" id="JAZGQO010000014">
    <property type="protein sequence ID" value="KAK6170176.1"/>
    <property type="molecule type" value="Genomic_DNA"/>
</dbReference>
<feature type="compositionally biased region" description="Basic and acidic residues" evidence="2">
    <location>
        <begin position="449"/>
        <end position="468"/>
    </location>
</feature>
<dbReference type="Proteomes" id="UP001347796">
    <property type="component" value="Unassembled WGS sequence"/>
</dbReference>
<feature type="compositionally biased region" description="Acidic residues" evidence="2">
    <location>
        <begin position="437"/>
        <end position="448"/>
    </location>
</feature>
<keyword evidence="1" id="KW-0053">Apoptosis</keyword>
<feature type="region of interest" description="Disordered" evidence="2">
    <location>
        <begin position="295"/>
        <end position="328"/>
    </location>
</feature>
<organism evidence="3 4">
    <name type="scientific">Patella caerulea</name>
    <name type="common">Rayed Mediterranean limpet</name>
    <dbReference type="NCBI Taxonomy" id="87958"/>
    <lineage>
        <taxon>Eukaryota</taxon>
        <taxon>Metazoa</taxon>
        <taxon>Spiralia</taxon>
        <taxon>Lophotrochozoa</taxon>
        <taxon>Mollusca</taxon>
        <taxon>Gastropoda</taxon>
        <taxon>Patellogastropoda</taxon>
        <taxon>Patelloidea</taxon>
        <taxon>Patellidae</taxon>
        <taxon>Patella</taxon>
    </lineage>
</organism>
<dbReference type="SUPFAM" id="SSF56854">
    <property type="entry name" value="Bcl-2 inhibitors of programmed cell death"/>
    <property type="match status" value="1"/>
</dbReference>
<protein>
    <submittedName>
        <fullName evidence="3">Uncharacterized protein</fullName>
    </submittedName>
</protein>
<feature type="region of interest" description="Disordered" evidence="2">
    <location>
        <begin position="352"/>
        <end position="468"/>
    </location>
</feature>
<evidence type="ECO:0000313" key="3">
    <source>
        <dbReference type="EMBL" id="KAK6170176.1"/>
    </source>
</evidence>
<dbReference type="Gene3D" id="1.10.437.10">
    <property type="entry name" value="Blc2-like"/>
    <property type="match status" value="1"/>
</dbReference>
<feature type="compositionally biased region" description="Basic and acidic residues" evidence="2">
    <location>
        <begin position="227"/>
        <end position="241"/>
    </location>
</feature>
<evidence type="ECO:0000313" key="4">
    <source>
        <dbReference type="Proteomes" id="UP001347796"/>
    </source>
</evidence>
<feature type="compositionally biased region" description="Basic residues" evidence="2">
    <location>
        <begin position="216"/>
        <end position="226"/>
    </location>
</feature>
<dbReference type="PROSITE" id="PS50062">
    <property type="entry name" value="BCL2_FAMILY"/>
    <property type="match status" value="1"/>
</dbReference>
<dbReference type="AlphaFoldDB" id="A0AAN8J598"/>
<dbReference type="InterPro" id="IPR036834">
    <property type="entry name" value="Bcl-2-like_sf"/>
</dbReference>
<dbReference type="InterPro" id="IPR002475">
    <property type="entry name" value="Bcl2-like"/>
</dbReference>
<dbReference type="GO" id="GO:0006915">
    <property type="term" value="P:apoptotic process"/>
    <property type="evidence" value="ECO:0007669"/>
    <property type="project" value="UniProtKB-KW"/>
</dbReference>
<dbReference type="GO" id="GO:0042981">
    <property type="term" value="P:regulation of apoptotic process"/>
    <property type="evidence" value="ECO:0007669"/>
    <property type="project" value="InterPro"/>
</dbReference>
<name>A0AAN8J598_PATCE</name>
<comment type="caution">
    <text evidence="3">The sequence shown here is derived from an EMBL/GenBank/DDBJ whole genome shotgun (WGS) entry which is preliminary data.</text>
</comment>
<sequence>MEVCILYNNTDVGVLRFLFCSSPKYDNSQSSLIKGRKHYKQVSTVVKMSMNSRKPRQLSEQEIYQDAAKILDEVLADRLGRKIKSNGSSKSNVDSSSGYYDASKESLDIWFKDDNSNTFNIERSQTMPSSFKLEEKDEFIEQDIIDYMKTKSDFANRRHSGSATSGESDVLDNRIGSPLRRKKSFMKRAKERLSISFRRQDRDPEIEDIKEEPEKKQRRKKKKNKNKGKENQDINDNKKISNNDVEDDEDLSGVELRHRNRNRSDSTASKRSSIFDSIRKSFRIKRRPSTTIIESRSADAVLDGGDRNKDRQTRQRVSINVPDRLPTIPAIPNHAIIDLDDIKYIDEEADKAKKPTVDNGSSGFKKEREEPDLPKPKVNRGKPAPPPPKAPPLHHDTKPLGDNTPAKPPSPKSPTLNHGTEPLGDGHTGTPVLPDPNELDGDTEDEVDSPTKRTVETPFELKSEEEKEDMFEKIARKLVDMADEKDKNTRSSGTESSYSGSVHVIHAGDHSSSVDPDKLTSLEQDILECLRVGGDRLSESFDDPVQKVIEAHRNKAYTRFKDTLRKGLGDEISWHQLSMIYHTASGAIKAAGATTQLAFRVKDMTQQYVGDKFASWIVTEGGWDSMLSESETEPPSN</sequence>
<proteinExistence type="predicted"/>
<feature type="region of interest" description="Disordered" evidence="2">
    <location>
        <begin position="204"/>
        <end position="273"/>
    </location>
</feature>
<evidence type="ECO:0000256" key="1">
    <source>
        <dbReference type="ARBA" id="ARBA00022703"/>
    </source>
</evidence>
<accession>A0AAN8J598</accession>
<reference evidence="3 4" key="1">
    <citation type="submission" date="2024-01" db="EMBL/GenBank/DDBJ databases">
        <title>The genome of the rayed Mediterranean limpet Patella caerulea (Linnaeus, 1758).</title>
        <authorList>
            <person name="Anh-Thu Weber A."/>
            <person name="Halstead-Nussloch G."/>
        </authorList>
    </citation>
    <scope>NUCLEOTIDE SEQUENCE [LARGE SCALE GENOMIC DNA]</scope>
    <source>
        <strain evidence="3">AATW-2023a</strain>
        <tissue evidence="3">Whole specimen</tissue>
    </source>
</reference>
<feature type="region of interest" description="Disordered" evidence="2">
    <location>
        <begin position="155"/>
        <end position="175"/>
    </location>
</feature>
<feature type="compositionally biased region" description="Basic and acidic residues" evidence="2">
    <location>
        <begin position="304"/>
        <end position="313"/>
    </location>
</feature>
<keyword evidence="4" id="KW-1185">Reference proteome</keyword>
<evidence type="ECO:0000256" key="2">
    <source>
        <dbReference type="SAM" id="MobiDB-lite"/>
    </source>
</evidence>
<feature type="compositionally biased region" description="Basic and acidic residues" evidence="2">
    <location>
        <begin position="364"/>
        <end position="375"/>
    </location>
</feature>
<gene>
    <name evidence="3" type="ORF">SNE40_018636</name>
</gene>